<dbReference type="AlphaFoldDB" id="A0A8H2VSK2"/>
<evidence type="ECO:0000313" key="2">
    <source>
        <dbReference type="Proteomes" id="UP000624404"/>
    </source>
</evidence>
<organism evidence="1 2">
    <name type="scientific">Sclerotinia trifoliorum</name>
    <dbReference type="NCBI Taxonomy" id="28548"/>
    <lineage>
        <taxon>Eukaryota</taxon>
        <taxon>Fungi</taxon>
        <taxon>Dikarya</taxon>
        <taxon>Ascomycota</taxon>
        <taxon>Pezizomycotina</taxon>
        <taxon>Leotiomycetes</taxon>
        <taxon>Helotiales</taxon>
        <taxon>Sclerotiniaceae</taxon>
        <taxon>Sclerotinia</taxon>
    </lineage>
</organism>
<sequence>MPSSLHQSTLHRMSAPSLYITWPAPEINPMALPYHNRFVRQLAAYQETKDTAAVRMPDFNFVFVPILKWYQATKDIGRNLFRAVVTSAVLNFPWYDGTISIPYCLIGTAKDFSLFSEMDPRDLLELQWSKIDIKAHFQHENHYGSYGKLMASSFLKIYPCIAVVDGVFLPFVHPY</sequence>
<dbReference type="EMBL" id="CAJHIA010000011">
    <property type="protein sequence ID" value="CAD6443722.1"/>
    <property type="molecule type" value="Genomic_DNA"/>
</dbReference>
<dbReference type="Proteomes" id="UP000624404">
    <property type="component" value="Unassembled WGS sequence"/>
</dbReference>
<gene>
    <name evidence="1" type="ORF">SCLTRI_LOCUS3513</name>
</gene>
<evidence type="ECO:0000313" key="1">
    <source>
        <dbReference type="EMBL" id="CAD6443722.1"/>
    </source>
</evidence>
<comment type="caution">
    <text evidence="1">The sequence shown here is derived from an EMBL/GenBank/DDBJ whole genome shotgun (WGS) entry which is preliminary data.</text>
</comment>
<keyword evidence="2" id="KW-1185">Reference proteome</keyword>
<name>A0A8H2VSK2_9HELO</name>
<proteinExistence type="predicted"/>
<protein>
    <submittedName>
        <fullName evidence="1">Cb19dbfa-521d-48fd-ae14-8f34e0ee1d19</fullName>
    </submittedName>
</protein>
<accession>A0A8H2VSK2</accession>
<reference evidence="1" key="1">
    <citation type="submission" date="2020-10" db="EMBL/GenBank/DDBJ databases">
        <authorList>
            <person name="Kusch S."/>
        </authorList>
    </citation>
    <scope>NUCLEOTIDE SEQUENCE</scope>
    <source>
        <strain evidence="1">SwB9</strain>
    </source>
</reference>